<dbReference type="RefSeq" id="WP_208308612.1">
    <property type="nucleotide sequence ID" value="NZ_JAGETX010000011.1"/>
</dbReference>
<name>A0ABS3TG29_9BACT</name>
<sequence>MTISTRWQVLAMAFLTACTEQNRLVATPEKCIRIDNLHLTRETRAVVHATLILKVDTRRRTYEPRDFCVFQELTSNGRYALLTIFDEVSNHTSPTWMLLSQKGIIDTQLSSYQMAGDSLRSVDKMVISLTRLPGLDAASRQELLQLMQHDARNYRQRATDGH</sequence>
<evidence type="ECO:0000313" key="2">
    <source>
        <dbReference type="Proteomes" id="UP000670527"/>
    </source>
</evidence>
<accession>A0ABS3TG29</accession>
<organism evidence="1 2">
    <name type="scientific">Hymenobacter defluvii</name>
    <dbReference type="NCBI Taxonomy" id="2054411"/>
    <lineage>
        <taxon>Bacteria</taxon>
        <taxon>Pseudomonadati</taxon>
        <taxon>Bacteroidota</taxon>
        <taxon>Cytophagia</taxon>
        <taxon>Cytophagales</taxon>
        <taxon>Hymenobacteraceae</taxon>
        <taxon>Hymenobacter</taxon>
    </lineage>
</organism>
<keyword evidence="2" id="KW-1185">Reference proteome</keyword>
<evidence type="ECO:0000313" key="1">
    <source>
        <dbReference type="EMBL" id="MBO3272348.1"/>
    </source>
</evidence>
<reference evidence="1 2" key="1">
    <citation type="submission" date="2021-03" db="EMBL/GenBank/DDBJ databases">
        <authorList>
            <person name="Kim M.K."/>
        </authorList>
    </citation>
    <scope>NUCLEOTIDE SEQUENCE [LARGE SCALE GENOMIC DNA]</scope>
    <source>
        <strain evidence="1 2">BT507</strain>
    </source>
</reference>
<evidence type="ECO:0008006" key="3">
    <source>
        <dbReference type="Google" id="ProtNLM"/>
    </source>
</evidence>
<protein>
    <recommendedName>
        <fullName evidence="3">Lipoprotein</fullName>
    </recommendedName>
</protein>
<dbReference type="EMBL" id="JAGETX010000011">
    <property type="protein sequence ID" value="MBO3272348.1"/>
    <property type="molecule type" value="Genomic_DNA"/>
</dbReference>
<gene>
    <name evidence="1" type="ORF">J4D97_16960</name>
</gene>
<dbReference type="PROSITE" id="PS51257">
    <property type="entry name" value="PROKAR_LIPOPROTEIN"/>
    <property type="match status" value="1"/>
</dbReference>
<comment type="caution">
    <text evidence="1">The sequence shown here is derived from an EMBL/GenBank/DDBJ whole genome shotgun (WGS) entry which is preliminary data.</text>
</comment>
<proteinExistence type="predicted"/>
<dbReference type="Proteomes" id="UP000670527">
    <property type="component" value="Unassembled WGS sequence"/>
</dbReference>